<keyword evidence="3" id="KW-1003">Cell membrane</keyword>
<feature type="domain" description="CBS" evidence="12">
    <location>
        <begin position="236"/>
        <end position="295"/>
    </location>
</feature>
<dbReference type="PROSITE" id="PS51371">
    <property type="entry name" value="CBS"/>
    <property type="match status" value="2"/>
</dbReference>
<dbReference type="Gene3D" id="3.30.465.10">
    <property type="match status" value="1"/>
</dbReference>
<dbReference type="InterPro" id="IPR044751">
    <property type="entry name" value="Ion_transp-like_CBS"/>
</dbReference>
<feature type="domain" description="CBS" evidence="12">
    <location>
        <begin position="300"/>
        <end position="358"/>
    </location>
</feature>
<dbReference type="Pfam" id="PF03471">
    <property type="entry name" value="CorC_HlyC"/>
    <property type="match status" value="1"/>
</dbReference>
<accession>A0ABT1X816</accession>
<evidence type="ECO:0000256" key="2">
    <source>
        <dbReference type="ARBA" id="ARBA00006446"/>
    </source>
</evidence>
<keyword evidence="7 9" id="KW-0129">CBS domain</keyword>
<evidence type="ECO:0000256" key="7">
    <source>
        <dbReference type="ARBA" id="ARBA00023122"/>
    </source>
</evidence>
<dbReference type="SUPFAM" id="SSF54631">
    <property type="entry name" value="CBS-domain pair"/>
    <property type="match status" value="1"/>
</dbReference>
<comment type="subcellular location">
    <subcellularLocation>
        <location evidence="1">Cell membrane</location>
        <topology evidence="1">Multi-pass membrane protein</topology>
    </subcellularLocation>
</comment>
<evidence type="ECO:0000256" key="3">
    <source>
        <dbReference type="ARBA" id="ARBA00022475"/>
    </source>
</evidence>
<dbReference type="PROSITE" id="PS51846">
    <property type="entry name" value="CNNM"/>
    <property type="match status" value="1"/>
</dbReference>
<evidence type="ECO:0000256" key="1">
    <source>
        <dbReference type="ARBA" id="ARBA00004651"/>
    </source>
</evidence>
<dbReference type="InterPro" id="IPR005170">
    <property type="entry name" value="Transptr-assoc_dom"/>
</dbReference>
<feature type="transmembrane region" description="Helical" evidence="11">
    <location>
        <begin position="120"/>
        <end position="140"/>
    </location>
</feature>
<feature type="domain" description="CNNM transmembrane" evidence="13">
    <location>
        <begin position="16"/>
        <end position="217"/>
    </location>
</feature>
<evidence type="ECO:0000259" key="12">
    <source>
        <dbReference type="PROSITE" id="PS51371"/>
    </source>
</evidence>
<evidence type="ECO:0000256" key="9">
    <source>
        <dbReference type="PROSITE-ProRule" id="PRU00703"/>
    </source>
</evidence>
<proteinExistence type="inferred from homology"/>
<evidence type="ECO:0000256" key="8">
    <source>
        <dbReference type="ARBA" id="ARBA00023136"/>
    </source>
</evidence>
<dbReference type="InterPro" id="IPR002550">
    <property type="entry name" value="CNNM"/>
</dbReference>
<evidence type="ECO:0000256" key="5">
    <source>
        <dbReference type="ARBA" id="ARBA00022737"/>
    </source>
</evidence>
<name>A0ABT1X816_9PROT</name>
<evidence type="ECO:0000313" key="14">
    <source>
        <dbReference type="EMBL" id="MCR0983119.1"/>
    </source>
</evidence>
<keyword evidence="15" id="KW-1185">Reference proteome</keyword>
<evidence type="ECO:0000256" key="6">
    <source>
        <dbReference type="ARBA" id="ARBA00022989"/>
    </source>
</evidence>
<keyword evidence="8 10" id="KW-0472">Membrane</keyword>
<dbReference type="RefSeq" id="WP_257716788.1">
    <property type="nucleotide sequence ID" value="NZ_JANJOU010000010.1"/>
</dbReference>
<organism evidence="14 15">
    <name type="scientific">Roseomonas populi</name>
    <dbReference type="NCBI Taxonomy" id="3121582"/>
    <lineage>
        <taxon>Bacteria</taxon>
        <taxon>Pseudomonadati</taxon>
        <taxon>Pseudomonadota</taxon>
        <taxon>Alphaproteobacteria</taxon>
        <taxon>Acetobacterales</taxon>
        <taxon>Roseomonadaceae</taxon>
        <taxon>Roseomonas</taxon>
    </lineage>
</organism>
<evidence type="ECO:0000256" key="10">
    <source>
        <dbReference type="PROSITE-ProRule" id="PRU01193"/>
    </source>
</evidence>
<evidence type="ECO:0000259" key="13">
    <source>
        <dbReference type="PROSITE" id="PS51846"/>
    </source>
</evidence>
<dbReference type="SMART" id="SM01091">
    <property type="entry name" value="CorC_HlyC"/>
    <property type="match status" value="1"/>
</dbReference>
<evidence type="ECO:0000256" key="4">
    <source>
        <dbReference type="ARBA" id="ARBA00022692"/>
    </source>
</evidence>
<reference evidence="14 15" key="1">
    <citation type="submission" date="2022-06" db="EMBL/GenBank/DDBJ databases">
        <title>Roseomonas CN29.</title>
        <authorList>
            <person name="Cheng Y."/>
            <person name="He X."/>
        </authorList>
    </citation>
    <scope>NUCLEOTIDE SEQUENCE [LARGE SCALE GENOMIC DNA]</scope>
    <source>
        <strain evidence="14 15">CN29</strain>
    </source>
</reference>
<dbReference type="InterPro" id="IPR000644">
    <property type="entry name" value="CBS_dom"/>
</dbReference>
<dbReference type="PANTHER" id="PTHR43099:SF5">
    <property type="entry name" value="HLYC_CORC FAMILY TRANSPORTER"/>
    <property type="match status" value="1"/>
</dbReference>
<comment type="similarity">
    <text evidence="2">Belongs to the UPF0053 family. Hemolysin C subfamily.</text>
</comment>
<feature type="transmembrane region" description="Helical" evidence="11">
    <location>
        <begin position="20"/>
        <end position="45"/>
    </location>
</feature>
<dbReference type="InterPro" id="IPR036318">
    <property type="entry name" value="FAD-bd_PCMH-like_sf"/>
</dbReference>
<dbReference type="Proteomes" id="UP001524642">
    <property type="component" value="Unassembled WGS sequence"/>
</dbReference>
<dbReference type="InterPro" id="IPR016169">
    <property type="entry name" value="FAD-bd_PCMH_sub2"/>
</dbReference>
<comment type="caution">
    <text evidence="14">The sequence shown here is derived from an EMBL/GenBank/DDBJ whole genome shotgun (WGS) entry which is preliminary data.</text>
</comment>
<dbReference type="PANTHER" id="PTHR43099">
    <property type="entry name" value="UPF0053 PROTEIN YRKA"/>
    <property type="match status" value="1"/>
</dbReference>
<gene>
    <name evidence="14" type="ORF">NRP21_13765</name>
</gene>
<feature type="transmembrane region" description="Helical" evidence="11">
    <location>
        <begin position="152"/>
        <end position="174"/>
    </location>
</feature>
<dbReference type="InterPro" id="IPR051676">
    <property type="entry name" value="UPF0053_domain"/>
</dbReference>
<dbReference type="Pfam" id="PF01595">
    <property type="entry name" value="CNNM"/>
    <property type="match status" value="1"/>
</dbReference>
<evidence type="ECO:0000256" key="11">
    <source>
        <dbReference type="SAM" id="Phobius"/>
    </source>
</evidence>
<dbReference type="SUPFAM" id="SSF56176">
    <property type="entry name" value="FAD-binding/transporter-associated domain-like"/>
    <property type="match status" value="1"/>
</dbReference>
<dbReference type="Gene3D" id="3.10.580.10">
    <property type="entry name" value="CBS-domain"/>
    <property type="match status" value="1"/>
</dbReference>
<feature type="transmembrane region" description="Helical" evidence="11">
    <location>
        <begin position="76"/>
        <end position="100"/>
    </location>
</feature>
<sequence>MVGQRAGRSHIGGSHQLEAVLFEIAVVVVLIVLNGVFSLSELAVVSARRPRLRAMAEEGRPGARAALALASDPGRFLSTVQIGITLVGVLAGAFSGSTLGGRLTAWLAGLGVPLSVAEPVGFGGVVAVVTYLSIVAGELVPKRLALSNAEGLACTMAPLMTVVSRVAAPLVWLLDNSTSLIFRLMGRGEEPEEKVTEDDVRSLVAEAERHGSIETVERHMIAGVLRLGDRPVKGVMTPRGEVDWINAAGSPDAMKEVLMRTAHSRLPVIDGSPDIVIGVVQSRELLAAMLRGEALDPRAMARTAPIVPDTAEALEILSTLRSAEVPMALVHDEYGHFEGLVTPTDLTGAIVGGFRSDEDPGDEQAAVQREDGSWLLAGWMPADEMVETLRLTIPSDRSYQTVAGFVLDAMRRLPGVGEAVEVDGWRFEVIDLDGRRIDKVLAAPIEAAAVLATHRPGSGTPLR</sequence>
<keyword evidence="4 10" id="KW-0812">Transmembrane</keyword>
<dbReference type="CDD" id="cd04590">
    <property type="entry name" value="CBS_pair_CorC_HlyC_assoc"/>
    <property type="match status" value="1"/>
</dbReference>
<protein>
    <submittedName>
        <fullName evidence="14">Hemolysin family protein</fullName>
    </submittedName>
</protein>
<keyword evidence="5" id="KW-0677">Repeat</keyword>
<dbReference type="InterPro" id="IPR046342">
    <property type="entry name" value="CBS_dom_sf"/>
</dbReference>
<evidence type="ECO:0000313" key="15">
    <source>
        <dbReference type="Proteomes" id="UP001524642"/>
    </source>
</evidence>
<keyword evidence="6 10" id="KW-1133">Transmembrane helix</keyword>
<dbReference type="EMBL" id="JANJOU010000010">
    <property type="protein sequence ID" value="MCR0983119.1"/>
    <property type="molecule type" value="Genomic_DNA"/>
</dbReference>